<dbReference type="GO" id="GO:0020037">
    <property type="term" value="F:heme binding"/>
    <property type="evidence" value="ECO:0007669"/>
    <property type="project" value="InterPro"/>
</dbReference>
<dbReference type="GO" id="GO:0016020">
    <property type="term" value="C:membrane"/>
    <property type="evidence" value="ECO:0007669"/>
    <property type="project" value="UniProtKB-SubCell"/>
</dbReference>
<feature type="compositionally biased region" description="Low complexity" evidence="7">
    <location>
        <begin position="54"/>
        <end position="71"/>
    </location>
</feature>
<dbReference type="GO" id="GO:0005506">
    <property type="term" value="F:iron ion binding"/>
    <property type="evidence" value="ECO:0007669"/>
    <property type="project" value="InterPro"/>
</dbReference>
<proteinExistence type="predicted"/>
<keyword evidence="3" id="KW-0479">Metal-binding</keyword>
<comment type="subcellular location">
    <subcellularLocation>
        <location evidence="1">Membrane</location>
        <topology evidence="1">Single-pass membrane protein</topology>
    </subcellularLocation>
</comment>
<sequence length="472" mass="53334">MAMDELKPYSVVVVVVLPIVVVFFFLLRPRRGGAGPARCPWWGTYTSSRRSRTARSPSSPAATAARRCSPPARRRALRRRLLRRRRRALLRGAHDPRVSDRRRRRRAPPHLRRRRLLLRPLGPYWRFVKKLCVDRLLGAPTLARLRRVRTEELQAMLAAVRRNAEETAAVDVGRELIRNVKRKIDQQCDIKDDDGPAIVGTDREAEDVRKVVEEVAELTGKFNVSDYIGFCKNWDLQGFNKRLDDVHRRFDTMVEKAIKEKEAARAKARERQTRKEEEEEEEDAGKDLLDILLDIYEDEGAEMRLSRENIKAFILDIFVAGTDTSAITIEWALAELINHPDILRKAVAEIDSVVGKHRLVNESDIPNLPYLQAIVKETLRLHPTGPLIVRKSSADCTVSGCHIPAGRHSSSCPGTSLAMLLVQAALGAMLQCFEWRVEGGTVDMAEGPGITLPRASPLVCTPVVRLDPFLLP</sequence>
<feature type="region of interest" description="Disordered" evidence="7">
    <location>
        <begin position="49"/>
        <end position="73"/>
    </location>
</feature>
<evidence type="ECO:0000313" key="9">
    <source>
        <dbReference type="EMBL" id="CAD1831341.1"/>
    </source>
</evidence>
<dbReference type="EMBL" id="LR862149">
    <property type="protein sequence ID" value="CAD1831341.1"/>
    <property type="molecule type" value="Genomic_DNA"/>
</dbReference>
<dbReference type="InterPro" id="IPR002401">
    <property type="entry name" value="Cyt_P450_E_grp-I"/>
</dbReference>
<dbReference type="SUPFAM" id="SSF48264">
    <property type="entry name" value="Cytochrome P450"/>
    <property type="match status" value="1"/>
</dbReference>
<dbReference type="PRINTS" id="PR00463">
    <property type="entry name" value="EP450I"/>
</dbReference>
<keyword evidence="4 8" id="KW-1133">Transmembrane helix</keyword>
<organism evidence="9">
    <name type="scientific">Ananas comosus var. bracteatus</name>
    <name type="common">red pineapple</name>
    <dbReference type="NCBI Taxonomy" id="296719"/>
    <lineage>
        <taxon>Eukaryota</taxon>
        <taxon>Viridiplantae</taxon>
        <taxon>Streptophyta</taxon>
        <taxon>Embryophyta</taxon>
        <taxon>Tracheophyta</taxon>
        <taxon>Spermatophyta</taxon>
        <taxon>Magnoliopsida</taxon>
        <taxon>Liliopsida</taxon>
        <taxon>Poales</taxon>
        <taxon>Bromeliaceae</taxon>
        <taxon>Bromelioideae</taxon>
        <taxon>Ananas</taxon>
    </lineage>
</organism>
<gene>
    <name evidence="9" type="ORF">CB5_LOCUS14552</name>
</gene>
<keyword evidence="5 8" id="KW-0472">Membrane</keyword>
<evidence type="ECO:0000256" key="7">
    <source>
        <dbReference type="SAM" id="MobiDB-lite"/>
    </source>
</evidence>
<feature type="transmembrane region" description="Helical" evidence="8">
    <location>
        <begin position="6"/>
        <end position="27"/>
    </location>
</feature>
<keyword evidence="2 8" id="KW-0812">Transmembrane</keyword>
<dbReference type="InterPro" id="IPR036396">
    <property type="entry name" value="Cyt_P450_sf"/>
</dbReference>
<dbReference type="GO" id="GO:0016709">
    <property type="term" value="F:oxidoreductase activity, acting on paired donors, with incorporation or reduction of molecular oxygen, NAD(P)H as one donor, and incorporation of one atom of oxygen"/>
    <property type="evidence" value="ECO:0007669"/>
    <property type="project" value="TreeGrafter"/>
</dbReference>
<dbReference type="InterPro" id="IPR001128">
    <property type="entry name" value="Cyt_P450"/>
</dbReference>
<protein>
    <submittedName>
        <fullName evidence="9">Uncharacterized protein</fullName>
    </submittedName>
</protein>
<dbReference type="PANTHER" id="PTHR24298">
    <property type="entry name" value="FLAVONOID 3'-MONOOXYGENASE-RELATED"/>
    <property type="match status" value="1"/>
</dbReference>
<dbReference type="PANTHER" id="PTHR24298:SF491">
    <property type="entry name" value="CYTOCHROME P450 93A2"/>
    <property type="match status" value="1"/>
</dbReference>
<evidence type="ECO:0000256" key="2">
    <source>
        <dbReference type="ARBA" id="ARBA00022692"/>
    </source>
</evidence>
<keyword evidence="6" id="KW-0175">Coiled coil</keyword>
<dbReference type="Pfam" id="PF00067">
    <property type="entry name" value="p450"/>
    <property type="match status" value="1"/>
</dbReference>
<reference evidence="9" key="1">
    <citation type="submission" date="2020-07" db="EMBL/GenBank/DDBJ databases">
        <authorList>
            <person name="Lin J."/>
        </authorList>
    </citation>
    <scope>NUCLEOTIDE SEQUENCE</scope>
</reference>
<evidence type="ECO:0000256" key="4">
    <source>
        <dbReference type="ARBA" id="ARBA00022989"/>
    </source>
</evidence>
<evidence type="ECO:0000256" key="1">
    <source>
        <dbReference type="ARBA" id="ARBA00004167"/>
    </source>
</evidence>
<evidence type="ECO:0000256" key="3">
    <source>
        <dbReference type="ARBA" id="ARBA00022723"/>
    </source>
</evidence>
<dbReference type="PRINTS" id="PR00385">
    <property type="entry name" value="P450"/>
</dbReference>
<feature type="coiled-coil region" evidence="6">
    <location>
        <begin position="254"/>
        <end position="283"/>
    </location>
</feature>
<evidence type="ECO:0000256" key="5">
    <source>
        <dbReference type="ARBA" id="ARBA00023136"/>
    </source>
</evidence>
<dbReference type="AlphaFoldDB" id="A0A6V7PKI2"/>
<evidence type="ECO:0000256" key="6">
    <source>
        <dbReference type="SAM" id="Coils"/>
    </source>
</evidence>
<accession>A0A6V7PKI2</accession>
<dbReference type="InterPro" id="IPR051103">
    <property type="entry name" value="Plant_metabolite_P450s"/>
</dbReference>
<name>A0A6V7PKI2_ANACO</name>
<dbReference type="Gene3D" id="1.10.630.10">
    <property type="entry name" value="Cytochrome P450"/>
    <property type="match status" value="1"/>
</dbReference>
<evidence type="ECO:0000256" key="8">
    <source>
        <dbReference type="SAM" id="Phobius"/>
    </source>
</evidence>